<dbReference type="AlphaFoldDB" id="A0AA88URU5"/>
<reference evidence="2" key="1">
    <citation type="submission" date="2022-12" db="EMBL/GenBank/DDBJ databases">
        <title>Draft genome assemblies for two species of Escallonia (Escalloniales).</title>
        <authorList>
            <person name="Chanderbali A."/>
            <person name="Dervinis C."/>
            <person name="Anghel I."/>
            <person name="Soltis D."/>
            <person name="Soltis P."/>
            <person name="Zapata F."/>
        </authorList>
    </citation>
    <scope>NUCLEOTIDE SEQUENCE</scope>
    <source>
        <strain evidence="2">UCBG92.1500</strain>
        <tissue evidence="2">Leaf</tissue>
    </source>
</reference>
<protein>
    <recommendedName>
        <fullName evidence="1">DUF7796 domain-containing protein</fullName>
    </recommendedName>
</protein>
<dbReference type="InterPro" id="IPR056698">
    <property type="entry name" value="DUF7796"/>
</dbReference>
<accession>A0AA88URU5</accession>
<organism evidence="2 3">
    <name type="scientific">Escallonia rubra</name>
    <dbReference type="NCBI Taxonomy" id="112253"/>
    <lineage>
        <taxon>Eukaryota</taxon>
        <taxon>Viridiplantae</taxon>
        <taxon>Streptophyta</taxon>
        <taxon>Embryophyta</taxon>
        <taxon>Tracheophyta</taxon>
        <taxon>Spermatophyta</taxon>
        <taxon>Magnoliopsida</taxon>
        <taxon>eudicotyledons</taxon>
        <taxon>Gunneridae</taxon>
        <taxon>Pentapetalae</taxon>
        <taxon>asterids</taxon>
        <taxon>campanulids</taxon>
        <taxon>Escalloniales</taxon>
        <taxon>Escalloniaceae</taxon>
        <taxon>Escallonia</taxon>
    </lineage>
</organism>
<evidence type="ECO:0000313" key="3">
    <source>
        <dbReference type="Proteomes" id="UP001187471"/>
    </source>
</evidence>
<dbReference type="Proteomes" id="UP001187471">
    <property type="component" value="Unassembled WGS sequence"/>
</dbReference>
<evidence type="ECO:0000259" key="1">
    <source>
        <dbReference type="Pfam" id="PF25072"/>
    </source>
</evidence>
<sequence>MATTMRSPQKVVMQVSRWVSDLDWRLLLLILLPLSLLVFLCASSAITATTLNPLHYFVPLKSLIYTTTTPATGTVSPPGSTHRVNETERTSWKDELDRSRIAVCLVGGARRFELTGPSILQKILKVYPNSDLFLHSPLDSSAYKFSLLRAAPRIASVRIFRPQPIPETESQVRVLTARNSPNGVQGLLQYFNLVEGCLTMIKAYEQQNNFTYDWIVRTRVDSYWSAPLGPDNFIPGHYVVPSGSSYGGLNDRLGVGDTNTSIVALSRLSLVPQLDFSGFRELNSETAFKAQLTTHRVPYVTTRLPFCIVTDRKYGFPPGRYGVPVAALSSPGPLSGAKCRPCTPVCSGPCVEKVMSGLDRGWSWIDWAKGSLQLCDAHANWENGWEKIFDRAAGKKLTAVRKRVQGLKLKQCVSVFEDIRRLTGVWDAPPASEICRLGLGSK</sequence>
<comment type="caution">
    <text evidence="2">The sequence shown here is derived from an EMBL/GenBank/DDBJ whole genome shotgun (WGS) entry which is preliminary data.</text>
</comment>
<gene>
    <name evidence="2" type="ORF">RJ640_020739</name>
</gene>
<evidence type="ECO:0000313" key="2">
    <source>
        <dbReference type="EMBL" id="KAK2995099.1"/>
    </source>
</evidence>
<dbReference type="PANTHER" id="PTHR35112:SF1">
    <property type="entry name" value="RING_FYVE_PHD ZINC FINGER SUPERFAMILY PROTEIN"/>
    <property type="match status" value="1"/>
</dbReference>
<dbReference type="EMBL" id="JAVXUO010000138">
    <property type="protein sequence ID" value="KAK2995099.1"/>
    <property type="molecule type" value="Genomic_DNA"/>
</dbReference>
<proteinExistence type="predicted"/>
<name>A0AA88URU5_9ASTE</name>
<feature type="domain" description="DUF7796" evidence="1">
    <location>
        <begin position="97"/>
        <end position="440"/>
    </location>
</feature>
<dbReference type="PANTHER" id="PTHR35112">
    <property type="entry name" value="OS08G0360500 PROTEIN"/>
    <property type="match status" value="1"/>
</dbReference>
<dbReference type="Pfam" id="PF25072">
    <property type="entry name" value="DUF7796"/>
    <property type="match status" value="1"/>
</dbReference>
<keyword evidence="3" id="KW-1185">Reference proteome</keyword>